<comment type="similarity">
    <text evidence="1">Belongs to the fantastic four family.</text>
</comment>
<gene>
    <name evidence="4" type="ORF">ZOSMA_89G01120</name>
</gene>
<evidence type="ECO:0000313" key="5">
    <source>
        <dbReference type="Proteomes" id="UP000036987"/>
    </source>
</evidence>
<evidence type="ECO:0000313" key="4">
    <source>
        <dbReference type="EMBL" id="KMZ57159.1"/>
    </source>
</evidence>
<evidence type="ECO:0000256" key="2">
    <source>
        <dbReference type="SAM" id="MobiDB-lite"/>
    </source>
</evidence>
<keyword evidence="5" id="KW-1185">Reference proteome</keyword>
<feature type="region of interest" description="Disordered" evidence="2">
    <location>
        <begin position="180"/>
        <end position="215"/>
    </location>
</feature>
<dbReference type="OrthoDB" id="777888at2759"/>
<evidence type="ECO:0000259" key="3">
    <source>
        <dbReference type="Pfam" id="PF11250"/>
    </source>
</evidence>
<protein>
    <recommendedName>
        <fullName evidence="3">FAF domain-containing protein</fullName>
    </recommendedName>
</protein>
<dbReference type="AlphaFoldDB" id="A0A0K9NK76"/>
<dbReference type="PANTHER" id="PTHR33155">
    <property type="entry name" value="FANTASTIC FOUR-LIKE PROTEIN (DUF3049)"/>
    <property type="match status" value="1"/>
</dbReference>
<reference evidence="5" key="1">
    <citation type="journal article" date="2016" name="Nature">
        <title>The genome of the seagrass Zostera marina reveals angiosperm adaptation to the sea.</title>
        <authorList>
            <person name="Olsen J.L."/>
            <person name="Rouze P."/>
            <person name="Verhelst B."/>
            <person name="Lin Y.-C."/>
            <person name="Bayer T."/>
            <person name="Collen J."/>
            <person name="Dattolo E."/>
            <person name="De Paoli E."/>
            <person name="Dittami S."/>
            <person name="Maumus F."/>
            <person name="Michel G."/>
            <person name="Kersting A."/>
            <person name="Lauritano C."/>
            <person name="Lohaus R."/>
            <person name="Toepel M."/>
            <person name="Tonon T."/>
            <person name="Vanneste K."/>
            <person name="Amirebrahimi M."/>
            <person name="Brakel J."/>
            <person name="Bostroem C."/>
            <person name="Chovatia M."/>
            <person name="Grimwood J."/>
            <person name="Jenkins J.W."/>
            <person name="Jueterbock A."/>
            <person name="Mraz A."/>
            <person name="Stam W.T."/>
            <person name="Tice H."/>
            <person name="Bornberg-Bauer E."/>
            <person name="Green P.J."/>
            <person name="Pearson G.A."/>
            <person name="Procaccini G."/>
            <person name="Duarte C.M."/>
            <person name="Schmutz J."/>
            <person name="Reusch T.B.H."/>
            <person name="Van de Peer Y."/>
        </authorList>
    </citation>
    <scope>NUCLEOTIDE SEQUENCE [LARGE SCALE GENOMIC DNA]</scope>
    <source>
        <strain evidence="5">cv. Finnish</strain>
    </source>
</reference>
<proteinExistence type="inferred from homology"/>
<dbReference type="Proteomes" id="UP000036987">
    <property type="component" value="Unassembled WGS sequence"/>
</dbReference>
<organism evidence="4 5">
    <name type="scientific">Zostera marina</name>
    <name type="common">Eelgrass</name>
    <dbReference type="NCBI Taxonomy" id="29655"/>
    <lineage>
        <taxon>Eukaryota</taxon>
        <taxon>Viridiplantae</taxon>
        <taxon>Streptophyta</taxon>
        <taxon>Embryophyta</taxon>
        <taxon>Tracheophyta</taxon>
        <taxon>Spermatophyta</taxon>
        <taxon>Magnoliopsida</taxon>
        <taxon>Liliopsida</taxon>
        <taxon>Zosteraceae</taxon>
        <taxon>Zostera</taxon>
    </lineage>
</organism>
<dbReference type="PANTHER" id="PTHR33155:SF75">
    <property type="entry name" value="OS02G0750800 PROTEIN"/>
    <property type="match status" value="1"/>
</dbReference>
<dbReference type="Pfam" id="PF11250">
    <property type="entry name" value="FAF"/>
    <property type="match status" value="1"/>
</dbReference>
<dbReference type="EMBL" id="LFYR01002109">
    <property type="protein sequence ID" value="KMZ57159.1"/>
    <property type="molecule type" value="Genomic_DNA"/>
</dbReference>
<feature type="compositionally biased region" description="Basic and acidic residues" evidence="2">
    <location>
        <begin position="180"/>
        <end position="190"/>
    </location>
</feature>
<feature type="domain" description="FAF" evidence="3">
    <location>
        <begin position="123"/>
        <end position="169"/>
    </location>
</feature>
<dbReference type="InterPro" id="IPR021410">
    <property type="entry name" value="FAF"/>
</dbReference>
<accession>A0A0K9NK76</accession>
<sequence length="280" mass="31188">MQLSSLIFGKGRRRSDNGTIVASEKQEPTGGLHFGDLQLGLKTIADDQTSLSSSCVTRKLLSSAQLSLASTSSYCSSLSSSSSFSSLSSLGLDADKNAAPEEDKEEEEEACWGTYGTRDGFRKFPPPISIPRVLMRKYNEDSRLVIQVVTIKHHEFLWSHRSNGRLTLKSIHMHINSPDVVKKEREEDGKITNPIPPSPSSQQLLFSKDEDEDGDEDDIRRILYKQINPRRKRAANEVRQKYSMGGESASSMPESTMMGNGCFMNRRTAASFMFQIPVKS</sequence>
<dbReference type="InterPro" id="IPR046431">
    <property type="entry name" value="FAF_dom"/>
</dbReference>
<evidence type="ECO:0000256" key="1">
    <source>
        <dbReference type="ARBA" id="ARBA00008690"/>
    </source>
</evidence>
<name>A0A0K9NK76_ZOSMR</name>
<comment type="caution">
    <text evidence="4">The sequence shown here is derived from an EMBL/GenBank/DDBJ whole genome shotgun (WGS) entry which is preliminary data.</text>
</comment>